<organism evidence="3 4">
    <name type="scientific">Ancylostoma ceylanicum</name>
    <dbReference type="NCBI Taxonomy" id="53326"/>
    <lineage>
        <taxon>Eukaryota</taxon>
        <taxon>Metazoa</taxon>
        <taxon>Ecdysozoa</taxon>
        <taxon>Nematoda</taxon>
        <taxon>Chromadorea</taxon>
        <taxon>Rhabditida</taxon>
        <taxon>Rhabditina</taxon>
        <taxon>Rhabditomorpha</taxon>
        <taxon>Strongyloidea</taxon>
        <taxon>Ancylostomatidae</taxon>
        <taxon>Ancylostomatinae</taxon>
        <taxon>Ancylostoma</taxon>
    </lineage>
</organism>
<dbReference type="Proteomes" id="UP000024635">
    <property type="component" value="Unassembled WGS sequence"/>
</dbReference>
<evidence type="ECO:0000313" key="3">
    <source>
        <dbReference type="EMBL" id="EYC24392.1"/>
    </source>
</evidence>
<keyword evidence="2" id="KW-0812">Transmembrane</keyword>
<name>A0A016VBG4_9BILA</name>
<sequence length="218" mass="24592">MWQCFDSCYYSIHYFCIIVAFAQVLMANCSKIIKGNRQPPDSKSPFTNKDSSNASAENNSKESTSKNSKEKTTGQKESAEKGDAMGSREDQAGWDINKIKEYVEARQKNSTKTDLRSVQDVLYLYKPRNPVGVVQPKVQDKGLPVDQTQKVIIERPEPKPYLERPDERELSMIAPTDSFLNPVVNPSQARTLSVYDPLRLPQSTGPEETKVVIKVIVF</sequence>
<keyword evidence="4" id="KW-1185">Reference proteome</keyword>
<dbReference type="AlphaFoldDB" id="A0A016VBG4"/>
<evidence type="ECO:0000313" key="4">
    <source>
        <dbReference type="Proteomes" id="UP000024635"/>
    </source>
</evidence>
<feature type="compositionally biased region" description="Basic and acidic residues" evidence="1">
    <location>
        <begin position="59"/>
        <end position="91"/>
    </location>
</feature>
<dbReference type="OrthoDB" id="10555314at2759"/>
<keyword evidence="2" id="KW-1133">Transmembrane helix</keyword>
<evidence type="ECO:0000256" key="2">
    <source>
        <dbReference type="SAM" id="Phobius"/>
    </source>
</evidence>
<accession>A0A016VBG4</accession>
<comment type="caution">
    <text evidence="3">The sequence shown here is derived from an EMBL/GenBank/DDBJ whole genome shotgun (WGS) entry which is preliminary data.</text>
</comment>
<feature type="transmembrane region" description="Helical" evidence="2">
    <location>
        <begin position="12"/>
        <end position="33"/>
    </location>
</feature>
<feature type="region of interest" description="Disordered" evidence="1">
    <location>
        <begin position="34"/>
        <end position="91"/>
    </location>
</feature>
<dbReference type="EMBL" id="JARK01001350">
    <property type="protein sequence ID" value="EYC24392.1"/>
    <property type="molecule type" value="Genomic_DNA"/>
</dbReference>
<proteinExistence type="predicted"/>
<evidence type="ECO:0000256" key="1">
    <source>
        <dbReference type="SAM" id="MobiDB-lite"/>
    </source>
</evidence>
<feature type="compositionally biased region" description="Polar residues" evidence="1">
    <location>
        <begin position="39"/>
        <end position="50"/>
    </location>
</feature>
<gene>
    <name evidence="3" type="primary">Acey_s0014.g2482</name>
    <name evidence="3" type="ORF">Y032_0014g2482</name>
</gene>
<protein>
    <submittedName>
        <fullName evidence="3">Uncharacterized protein</fullName>
    </submittedName>
</protein>
<keyword evidence="2" id="KW-0472">Membrane</keyword>
<reference evidence="4" key="1">
    <citation type="journal article" date="2015" name="Nat. Genet.">
        <title>The genome and transcriptome of the zoonotic hookworm Ancylostoma ceylanicum identify infection-specific gene families.</title>
        <authorList>
            <person name="Schwarz E.M."/>
            <person name="Hu Y."/>
            <person name="Antoshechkin I."/>
            <person name="Miller M.M."/>
            <person name="Sternberg P.W."/>
            <person name="Aroian R.V."/>
        </authorList>
    </citation>
    <scope>NUCLEOTIDE SEQUENCE</scope>
    <source>
        <strain evidence="4">HY135</strain>
    </source>
</reference>